<gene>
    <name evidence="3" type="ORF">NCTC10994_02449</name>
</gene>
<dbReference type="KEGG" id="rcr:NCTC10994_02449"/>
<keyword evidence="3" id="KW-0378">Hydrolase</keyword>
<proteinExistence type="predicted"/>
<dbReference type="InterPro" id="IPR049468">
    <property type="entry name" value="Restrct_endonuc-II-like_dom"/>
</dbReference>
<dbReference type="Pfam" id="PF09407">
    <property type="entry name" value="AbiEi_1"/>
    <property type="match status" value="1"/>
</dbReference>
<evidence type="ECO:0000313" key="4">
    <source>
        <dbReference type="Proteomes" id="UP000249091"/>
    </source>
</evidence>
<dbReference type="EMBL" id="LS483468">
    <property type="protein sequence ID" value="SQI33141.1"/>
    <property type="molecule type" value="Genomic_DNA"/>
</dbReference>
<evidence type="ECO:0000313" key="3">
    <source>
        <dbReference type="EMBL" id="SQI33141.1"/>
    </source>
</evidence>
<dbReference type="Gene3D" id="3.40.960.10">
    <property type="entry name" value="VSR Endonuclease"/>
    <property type="match status" value="1"/>
</dbReference>
<reference evidence="3 4" key="1">
    <citation type="submission" date="2018-06" db="EMBL/GenBank/DDBJ databases">
        <authorList>
            <consortium name="Pathogen Informatics"/>
            <person name="Doyle S."/>
        </authorList>
    </citation>
    <scope>NUCLEOTIDE SEQUENCE [LARGE SCALE GENOMIC DNA]</scope>
    <source>
        <strain evidence="3 4">NCTC10994</strain>
    </source>
</reference>
<dbReference type="GO" id="GO:0004519">
    <property type="term" value="F:endonuclease activity"/>
    <property type="evidence" value="ECO:0007669"/>
    <property type="project" value="UniProtKB-KW"/>
</dbReference>
<dbReference type="AlphaFoldDB" id="A0A2X4U1X4"/>
<dbReference type="InterPro" id="IPR018547">
    <property type="entry name" value="AbiEi_C"/>
</dbReference>
<protein>
    <submittedName>
        <fullName evidence="3">DNA G:T-mismatch repair endonuclease</fullName>
    </submittedName>
</protein>
<accession>A0A2X4U1X4</accession>
<dbReference type="Pfam" id="PF18741">
    <property type="entry name" value="MTES_1575"/>
    <property type="match status" value="1"/>
</dbReference>
<evidence type="ECO:0000259" key="1">
    <source>
        <dbReference type="Pfam" id="PF09407"/>
    </source>
</evidence>
<feature type="domain" description="Restriction endonuclease type II-like" evidence="2">
    <location>
        <begin position="197"/>
        <end position="287"/>
    </location>
</feature>
<keyword evidence="3" id="KW-0540">Nuclease</keyword>
<dbReference type="Proteomes" id="UP000249091">
    <property type="component" value="Chromosome 1"/>
</dbReference>
<keyword evidence="4" id="KW-1185">Reference proteome</keyword>
<organism evidence="3 4">
    <name type="scientific">Rhodococcus coprophilus</name>
    <dbReference type="NCBI Taxonomy" id="38310"/>
    <lineage>
        <taxon>Bacteria</taxon>
        <taxon>Bacillati</taxon>
        <taxon>Actinomycetota</taxon>
        <taxon>Actinomycetes</taxon>
        <taxon>Mycobacteriales</taxon>
        <taxon>Nocardiaceae</taxon>
        <taxon>Rhodococcus</taxon>
    </lineage>
</organism>
<dbReference type="SUPFAM" id="SSF52980">
    <property type="entry name" value="Restriction endonuclease-like"/>
    <property type="match status" value="1"/>
</dbReference>
<dbReference type="STRING" id="1219011.GCA_001895045_02763"/>
<feature type="domain" description="AbiEi antitoxin C-terminal" evidence="1">
    <location>
        <begin position="64"/>
        <end position="117"/>
    </location>
</feature>
<dbReference type="InterPro" id="IPR011335">
    <property type="entry name" value="Restrct_endonuc-II-like"/>
</dbReference>
<name>A0A2X4U1X4_9NOCA</name>
<evidence type="ECO:0000259" key="2">
    <source>
        <dbReference type="Pfam" id="PF18741"/>
    </source>
</evidence>
<keyword evidence="3" id="KW-0255">Endonuclease</keyword>
<sequence length="291" mass="32832">MDRKEIHAIMARQDGVITRTQALGCDMSSTSVGRAVATGEWTTLVPGVYLRSDRERTDAVELRAAVYGAGQEAVAWGPSAAWWHGLLDRPPARHYVTVPHHRIRSCTRSTRVRRRDLHWKDTVIVRNLPLTALPLTVLEAATEMPSGSVLMDRALQRHTSLEVLQQVHRRNSGRHGARAASRLLCSAGDGGHSEAERTLHRLLRDAGLTGWRAHVWSCGFEIDVAFEARRVAVEVDGWAWHRDAHRHRRDAERQNVLVNAGWHVLRFTWHTLIEDPDGVVRQIRSALDGRQ</sequence>